<evidence type="ECO:0000313" key="1">
    <source>
        <dbReference type="EMBL" id="VFQ44170.1"/>
    </source>
</evidence>
<evidence type="ECO:0008006" key="3">
    <source>
        <dbReference type="Google" id="ProtNLM"/>
    </source>
</evidence>
<dbReference type="EMBL" id="CAADHO010000003">
    <property type="protein sequence ID" value="VFQ44170.1"/>
    <property type="molecule type" value="Genomic_DNA"/>
</dbReference>
<protein>
    <recommendedName>
        <fullName evidence="3">DUF3795 domain-containing protein</fullName>
    </recommendedName>
</protein>
<keyword evidence="2" id="KW-1185">Reference proteome</keyword>
<accession>A0A4U8YKS8</accession>
<evidence type="ECO:0000313" key="2">
    <source>
        <dbReference type="Proteomes" id="UP000507962"/>
    </source>
</evidence>
<gene>
    <name evidence="1" type="ORF">MSL71_18140</name>
</gene>
<dbReference type="Pfam" id="PF12675">
    <property type="entry name" value="DUF3795"/>
    <property type="match status" value="1"/>
</dbReference>
<dbReference type="AlphaFoldDB" id="A0A4U8YKS8"/>
<proteinExistence type="predicted"/>
<dbReference type="InterPro" id="IPR024227">
    <property type="entry name" value="DUF3795"/>
</dbReference>
<sequence length="108" mass="12268">MIAYCGIDCSKCKSYIATQSGKREELETVARNLARAYHAEVKPEYVICDGCKEDKRHSFFCSNRCNMRPCCIAKNYTSCAECSGFPCAELECEIKNKPDAWENLEKMS</sequence>
<name>A0A4U8YKS8_9BACT</name>
<reference evidence="1 2" key="1">
    <citation type="submission" date="2019-03" db="EMBL/GenBank/DDBJ databases">
        <authorList>
            <person name="Nijsse B."/>
        </authorList>
    </citation>
    <scope>NUCLEOTIDE SEQUENCE [LARGE SCALE GENOMIC DNA]</scope>
    <source>
        <strain evidence="1">Desulfoluna butyratoxydans MSL71</strain>
    </source>
</reference>
<organism evidence="1 2">
    <name type="scientific">Desulfoluna butyratoxydans</name>
    <dbReference type="NCBI Taxonomy" id="231438"/>
    <lineage>
        <taxon>Bacteria</taxon>
        <taxon>Pseudomonadati</taxon>
        <taxon>Thermodesulfobacteriota</taxon>
        <taxon>Desulfobacteria</taxon>
        <taxon>Desulfobacterales</taxon>
        <taxon>Desulfolunaceae</taxon>
        <taxon>Desulfoluna</taxon>
    </lineage>
</organism>
<dbReference type="Proteomes" id="UP000507962">
    <property type="component" value="Unassembled WGS sequence"/>
</dbReference>
<dbReference type="RefSeq" id="WP_180139118.1">
    <property type="nucleotide sequence ID" value="NZ_CAADHO010000003.1"/>
</dbReference>